<feature type="transmembrane region" description="Helical" evidence="1">
    <location>
        <begin position="6"/>
        <end position="25"/>
    </location>
</feature>
<evidence type="ECO:0000256" key="1">
    <source>
        <dbReference type="SAM" id="Phobius"/>
    </source>
</evidence>
<name>A0A8S5PD80_9CAUD</name>
<organism evidence="2">
    <name type="scientific">Siphoviridae sp. ct0UO21</name>
    <dbReference type="NCBI Taxonomy" id="2825293"/>
    <lineage>
        <taxon>Viruses</taxon>
        <taxon>Duplodnaviria</taxon>
        <taxon>Heunggongvirae</taxon>
        <taxon>Uroviricota</taxon>
        <taxon>Caudoviricetes</taxon>
    </lineage>
</organism>
<keyword evidence="1" id="KW-0812">Transmembrane</keyword>
<keyword evidence="1" id="KW-1133">Transmembrane helix</keyword>
<sequence length="33" mass="3877">MNYFGCFFSFFLPGLIIGMWLGMGVKETRRKTK</sequence>
<protein>
    <submittedName>
        <fullName evidence="2">Uncharacterized protein</fullName>
    </submittedName>
</protein>
<dbReference type="EMBL" id="BK015390">
    <property type="protein sequence ID" value="DAE04565.1"/>
    <property type="molecule type" value="Genomic_DNA"/>
</dbReference>
<reference evidence="2" key="1">
    <citation type="journal article" date="2021" name="Proc. Natl. Acad. Sci. U.S.A.">
        <title>A Catalog of Tens of Thousands of Viruses from Human Metagenomes Reveals Hidden Associations with Chronic Diseases.</title>
        <authorList>
            <person name="Tisza M.J."/>
            <person name="Buck C.B."/>
        </authorList>
    </citation>
    <scope>NUCLEOTIDE SEQUENCE</scope>
    <source>
        <strain evidence="2">Ct0UO21</strain>
    </source>
</reference>
<evidence type="ECO:0000313" key="2">
    <source>
        <dbReference type="EMBL" id="DAE04565.1"/>
    </source>
</evidence>
<accession>A0A8S5PD80</accession>
<keyword evidence="1" id="KW-0472">Membrane</keyword>
<proteinExistence type="predicted"/>